<sequence>MWCNVKFPVSSYNPSSPTCQESGLFVSVWLVLCSWNLASPLEDTGGSVLLAASHSLLSVNLCGNQSSLSSHVIHCVAFHAKAPLIFLPKATSKLRPSSSCSCQDNICN</sequence>
<evidence type="ECO:0000313" key="2">
    <source>
        <dbReference type="Proteomes" id="UP001482620"/>
    </source>
</evidence>
<keyword evidence="2" id="KW-1185">Reference proteome</keyword>
<protein>
    <submittedName>
        <fullName evidence="1">Uncharacterized protein</fullName>
    </submittedName>
</protein>
<evidence type="ECO:0000313" key="1">
    <source>
        <dbReference type="EMBL" id="MEQ2242293.1"/>
    </source>
</evidence>
<dbReference type="EMBL" id="JAHRIQ010064067">
    <property type="protein sequence ID" value="MEQ2242293.1"/>
    <property type="molecule type" value="Genomic_DNA"/>
</dbReference>
<comment type="caution">
    <text evidence="1">The sequence shown here is derived from an EMBL/GenBank/DDBJ whole genome shotgun (WGS) entry which is preliminary data.</text>
</comment>
<reference evidence="1 2" key="1">
    <citation type="submission" date="2021-06" db="EMBL/GenBank/DDBJ databases">
        <authorList>
            <person name="Palmer J.M."/>
        </authorList>
    </citation>
    <scope>NUCLEOTIDE SEQUENCE [LARGE SCALE GENOMIC DNA]</scope>
    <source>
        <strain evidence="2">if_2019</strain>
        <tissue evidence="1">Muscle</tissue>
    </source>
</reference>
<organism evidence="1 2">
    <name type="scientific">Ilyodon furcidens</name>
    <name type="common">goldbreast splitfin</name>
    <dbReference type="NCBI Taxonomy" id="33524"/>
    <lineage>
        <taxon>Eukaryota</taxon>
        <taxon>Metazoa</taxon>
        <taxon>Chordata</taxon>
        <taxon>Craniata</taxon>
        <taxon>Vertebrata</taxon>
        <taxon>Euteleostomi</taxon>
        <taxon>Actinopterygii</taxon>
        <taxon>Neopterygii</taxon>
        <taxon>Teleostei</taxon>
        <taxon>Neoteleostei</taxon>
        <taxon>Acanthomorphata</taxon>
        <taxon>Ovalentaria</taxon>
        <taxon>Atherinomorphae</taxon>
        <taxon>Cyprinodontiformes</taxon>
        <taxon>Goodeidae</taxon>
        <taxon>Ilyodon</taxon>
    </lineage>
</organism>
<proteinExistence type="predicted"/>
<dbReference type="Proteomes" id="UP001482620">
    <property type="component" value="Unassembled WGS sequence"/>
</dbReference>
<accession>A0ABV0UDS2</accession>
<gene>
    <name evidence="1" type="ORF">ILYODFUR_034329</name>
</gene>
<name>A0ABV0UDS2_9TELE</name>